<protein>
    <submittedName>
        <fullName evidence="1">Uncharacterized protein</fullName>
    </submittedName>
</protein>
<keyword evidence="2" id="KW-1185">Reference proteome</keyword>
<proteinExistence type="predicted"/>
<dbReference type="AlphaFoldDB" id="A0AAP0HLB5"/>
<organism evidence="1 2">
    <name type="scientific">Stephania yunnanensis</name>
    <dbReference type="NCBI Taxonomy" id="152371"/>
    <lineage>
        <taxon>Eukaryota</taxon>
        <taxon>Viridiplantae</taxon>
        <taxon>Streptophyta</taxon>
        <taxon>Embryophyta</taxon>
        <taxon>Tracheophyta</taxon>
        <taxon>Spermatophyta</taxon>
        <taxon>Magnoliopsida</taxon>
        <taxon>Ranunculales</taxon>
        <taxon>Menispermaceae</taxon>
        <taxon>Menispermoideae</taxon>
        <taxon>Cissampelideae</taxon>
        <taxon>Stephania</taxon>
    </lineage>
</organism>
<evidence type="ECO:0000313" key="1">
    <source>
        <dbReference type="EMBL" id="KAK9086985.1"/>
    </source>
</evidence>
<reference evidence="1 2" key="1">
    <citation type="submission" date="2024-01" db="EMBL/GenBank/DDBJ databases">
        <title>Genome assemblies of Stephania.</title>
        <authorList>
            <person name="Yang L."/>
        </authorList>
    </citation>
    <scope>NUCLEOTIDE SEQUENCE [LARGE SCALE GENOMIC DNA]</scope>
    <source>
        <strain evidence="1">YNDBR</strain>
        <tissue evidence="1">Leaf</tissue>
    </source>
</reference>
<name>A0AAP0HLB5_9MAGN</name>
<comment type="caution">
    <text evidence="1">The sequence shown here is derived from an EMBL/GenBank/DDBJ whole genome shotgun (WGS) entry which is preliminary data.</text>
</comment>
<sequence length="79" mass="8788">MNKEYLEEQAAKEAVTAAAEEAYLANFEHGSEELFASQELVAAAAAAIGEIKKMKDNRKELRQKTCNKLTNADIEKKEN</sequence>
<gene>
    <name evidence="1" type="ORF">Syun_029379</name>
</gene>
<accession>A0AAP0HLB5</accession>
<dbReference type="EMBL" id="JBBNAF010000013">
    <property type="protein sequence ID" value="KAK9086985.1"/>
    <property type="molecule type" value="Genomic_DNA"/>
</dbReference>
<dbReference type="Proteomes" id="UP001420932">
    <property type="component" value="Unassembled WGS sequence"/>
</dbReference>
<evidence type="ECO:0000313" key="2">
    <source>
        <dbReference type="Proteomes" id="UP001420932"/>
    </source>
</evidence>